<proteinExistence type="predicted"/>
<dbReference type="Proteomes" id="UP000199183">
    <property type="component" value="Unassembled WGS sequence"/>
</dbReference>
<dbReference type="AlphaFoldDB" id="A0A1H4J5L2"/>
<organism evidence="2 3">
    <name type="scientific">Paramicrobacterium humi</name>
    <dbReference type="NCBI Taxonomy" id="640635"/>
    <lineage>
        <taxon>Bacteria</taxon>
        <taxon>Bacillati</taxon>
        <taxon>Actinomycetota</taxon>
        <taxon>Actinomycetes</taxon>
        <taxon>Micrococcales</taxon>
        <taxon>Microbacteriaceae</taxon>
        <taxon>Paramicrobacterium</taxon>
    </lineage>
</organism>
<accession>A0A1H4J5L2</accession>
<reference evidence="2 3" key="1">
    <citation type="submission" date="2016-10" db="EMBL/GenBank/DDBJ databases">
        <authorList>
            <person name="de Groot N.N."/>
        </authorList>
    </citation>
    <scope>NUCLEOTIDE SEQUENCE [LARGE SCALE GENOMIC DNA]</scope>
    <source>
        <strain evidence="2 3">DSM 21799</strain>
    </source>
</reference>
<protein>
    <submittedName>
        <fullName evidence="2">Uncharacterized protein</fullName>
    </submittedName>
</protein>
<keyword evidence="1" id="KW-0472">Membrane</keyword>
<evidence type="ECO:0000313" key="2">
    <source>
        <dbReference type="EMBL" id="SEB41610.1"/>
    </source>
</evidence>
<gene>
    <name evidence="2" type="ORF">SAMN04489806_0507</name>
</gene>
<sequence>MTIEHILLAILGAIGAVGGILLIAAGWAMGRGSYRR</sequence>
<keyword evidence="3" id="KW-1185">Reference proteome</keyword>
<evidence type="ECO:0000256" key="1">
    <source>
        <dbReference type="SAM" id="Phobius"/>
    </source>
</evidence>
<dbReference type="EMBL" id="FNRY01000001">
    <property type="protein sequence ID" value="SEB41610.1"/>
    <property type="molecule type" value="Genomic_DNA"/>
</dbReference>
<keyword evidence="1" id="KW-1133">Transmembrane helix</keyword>
<evidence type="ECO:0000313" key="3">
    <source>
        <dbReference type="Proteomes" id="UP000199183"/>
    </source>
</evidence>
<feature type="transmembrane region" description="Helical" evidence="1">
    <location>
        <begin position="6"/>
        <end position="30"/>
    </location>
</feature>
<dbReference type="STRING" id="640635.SAMN04489806_0507"/>
<name>A0A1H4J5L2_9MICO</name>
<keyword evidence="1" id="KW-0812">Transmembrane</keyword>